<dbReference type="Proteomes" id="UP001556118">
    <property type="component" value="Unassembled WGS sequence"/>
</dbReference>
<evidence type="ECO:0000313" key="3">
    <source>
        <dbReference type="Proteomes" id="UP001556118"/>
    </source>
</evidence>
<dbReference type="PANTHER" id="PTHR42160">
    <property type="entry name" value="URACIL-DNA GLYCOSYLASE SUPERFAMILY PROTEIN"/>
    <property type="match status" value="1"/>
</dbReference>
<feature type="domain" description="Uracil-DNA glycosylase-like" evidence="1">
    <location>
        <begin position="42"/>
        <end position="199"/>
    </location>
</feature>
<dbReference type="InterPro" id="IPR005122">
    <property type="entry name" value="Uracil-DNA_glycosylase-like"/>
</dbReference>
<gene>
    <name evidence="2" type="ORF">ABUH87_04510</name>
</gene>
<dbReference type="RefSeq" id="WP_367770190.1">
    <property type="nucleotide sequence ID" value="NZ_JBFNXR010000019.1"/>
</dbReference>
<dbReference type="EMBL" id="JBFNXR010000019">
    <property type="protein sequence ID" value="MEW9854445.1"/>
    <property type="molecule type" value="Genomic_DNA"/>
</dbReference>
<evidence type="ECO:0000313" key="2">
    <source>
        <dbReference type="EMBL" id="MEW9854445.1"/>
    </source>
</evidence>
<dbReference type="CDD" id="cd10033">
    <property type="entry name" value="UDG_like"/>
    <property type="match status" value="1"/>
</dbReference>
<proteinExistence type="predicted"/>
<dbReference type="PANTHER" id="PTHR42160:SF1">
    <property type="entry name" value="URACIL-DNA GLYCOSYLASE SUPERFAMILY PROTEIN"/>
    <property type="match status" value="1"/>
</dbReference>
<accession>A0ABV3R8S6</accession>
<organism evidence="2 3">
    <name type="scientific">Novosphingobium rhizovicinum</name>
    <dbReference type="NCBI Taxonomy" id="3228928"/>
    <lineage>
        <taxon>Bacteria</taxon>
        <taxon>Pseudomonadati</taxon>
        <taxon>Pseudomonadota</taxon>
        <taxon>Alphaproteobacteria</taxon>
        <taxon>Sphingomonadales</taxon>
        <taxon>Sphingomonadaceae</taxon>
        <taxon>Novosphingobium</taxon>
    </lineage>
</organism>
<comment type="caution">
    <text evidence="2">The sequence shown here is derived from an EMBL/GenBank/DDBJ whole genome shotgun (WGS) entry which is preliminary data.</text>
</comment>
<sequence>MRQSKSRHISHGVNCDPLDALLSQIRACRACAGALAHEPRPFVAASSTARLLIIGQAPGSKVHASGIGWNDESGDRLRDWLSVDRATFYDTSRVAQMPTGFCYPGKGDGGDLPPRPECAPMWHDRLMEQLPHVQLTLLVGMHAQKRYLPRGFAPNMTEAVRRWRDAPAGYLPLPHPAWRSRLWMRNNPWFEAEVLPDLRRRLRSMGI</sequence>
<reference evidence="2 3" key="1">
    <citation type="submission" date="2024-06" db="EMBL/GenBank/DDBJ databases">
        <title>Novosphingobium rhizovicinus M1R2S20.</title>
        <authorList>
            <person name="Sun J.-Q."/>
        </authorList>
    </citation>
    <scope>NUCLEOTIDE SEQUENCE [LARGE SCALE GENOMIC DNA]</scope>
    <source>
        <strain evidence="2 3">M1R2S20</strain>
    </source>
</reference>
<dbReference type="SUPFAM" id="SSF52141">
    <property type="entry name" value="Uracil-DNA glycosylase-like"/>
    <property type="match status" value="1"/>
</dbReference>
<name>A0ABV3R8S6_9SPHN</name>
<dbReference type="InterPro" id="IPR047124">
    <property type="entry name" value="HI_0220.2"/>
</dbReference>
<evidence type="ECO:0000259" key="1">
    <source>
        <dbReference type="SMART" id="SM00986"/>
    </source>
</evidence>
<dbReference type="Pfam" id="PF03167">
    <property type="entry name" value="UDG"/>
    <property type="match status" value="1"/>
</dbReference>
<protein>
    <submittedName>
        <fullName evidence="2">Uracil-DNA glycosylase family protein</fullName>
    </submittedName>
</protein>
<keyword evidence="3" id="KW-1185">Reference proteome</keyword>
<dbReference type="SMART" id="SM00986">
    <property type="entry name" value="UDG"/>
    <property type="match status" value="1"/>
</dbReference>
<dbReference type="InterPro" id="IPR036895">
    <property type="entry name" value="Uracil-DNA_glycosylase-like_sf"/>
</dbReference>
<dbReference type="Gene3D" id="3.40.470.10">
    <property type="entry name" value="Uracil-DNA glycosylase-like domain"/>
    <property type="match status" value="1"/>
</dbReference>
<dbReference type="SMART" id="SM00987">
    <property type="entry name" value="UreE_C"/>
    <property type="match status" value="1"/>
</dbReference>